<dbReference type="AlphaFoldDB" id="A0A9D1MB43"/>
<keyword evidence="1" id="KW-1133">Transmembrane helix</keyword>
<name>A0A9D1MB43_9FIRM</name>
<protein>
    <submittedName>
        <fullName evidence="2">Uncharacterized protein</fullName>
    </submittedName>
</protein>
<sequence>MEFIKVILTSLLSIAVLFIIAKIMGHKQVAQLDFFDYICGITIGSVAAELATELEHPWKPLTAYHNAKEIYLGICDNNRNLSLFAFN</sequence>
<reference evidence="2" key="1">
    <citation type="submission" date="2020-10" db="EMBL/GenBank/DDBJ databases">
        <authorList>
            <person name="Gilroy R."/>
        </authorList>
    </citation>
    <scope>NUCLEOTIDE SEQUENCE</scope>
    <source>
        <strain evidence="2">USAMLcec3-3695</strain>
    </source>
</reference>
<evidence type="ECO:0000313" key="2">
    <source>
        <dbReference type="EMBL" id="HIU56838.1"/>
    </source>
</evidence>
<evidence type="ECO:0000256" key="1">
    <source>
        <dbReference type="SAM" id="Phobius"/>
    </source>
</evidence>
<reference evidence="2" key="2">
    <citation type="journal article" date="2021" name="PeerJ">
        <title>Extensive microbial diversity within the chicken gut microbiome revealed by metagenomics and culture.</title>
        <authorList>
            <person name="Gilroy R."/>
            <person name="Ravi A."/>
            <person name="Getino M."/>
            <person name="Pursley I."/>
            <person name="Horton D.L."/>
            <person name="Alikhan N.F."/>
            <person name="Baker D."/>
            <person name="Gharbi K."/>
            <person name="Hall N."/>
            <person name="Watson M."/>
            <person name="Adriaenssens E.M."/>
            <person name="Foster-Nyarko E."/>
            <person name="Jarju S."/>
            <person name="Secka A."/>
            <person name="Antonio M."/>
            <person name="Oren A."/>
            <person name="Chaudhuri R.R."/>
            <person name="La Ragione R."/>
            <person name="Hildebrand F."/>
            <person name="Pallen M.J."/>
        </authorList>
    </citation>
    <scope>NUCLEOTIDE SEQUENCE</scope>
    <source>
        <strain evidence="2">USAMLcec3-3695</strain>
    </source>
</reference>
<comment type="caution">
    <text evidence="2">The sequence shown here is derived from an EMBL/GenBank/DDBJ whole genome shotgun (WGS) entry which is preliminary data.</text>
</comment>
<dbReference type="PANTHER" id="PTHR34582">
    <property type="entry name" value="UPF0702 TRANSMEMBRANE PROTEIN YCAP"/>
    <property type="match status" value="1"/>
</dbReference>
<organism evidence="2 3">
    <name type="scientific">Candidatus Ornithomonoglobus merdipullorum</name>
    <dbReference type="NCBI Taxonomy" id="2840895"/>
    <lineage>
        <taxon>Bacteria</taxon>
        <taxon>Bacillati</taxon>
        <taxon>Bacillota</taxon>
        <taxon>Clostridia</taxon>
        <taxon>Candidatus Ornithomonoglobus</taxon>
    </lineage>
</organism>
<keyword evidence="1" id="KW-0472">Membrane</keyword>
<accession>A0A9D1MB43</accession>
<proteinExistence type="predicted"/>
<dbReference type="Proteomes" id="UP000824109">
    <property type="component" value="Unassembled WGS sequence"/>
</dbReference>
<gene>
    <name evidence="2" type="ORF">IAA61_03370</name>
</gene>
<dbReference type="EMBL" id="DVNB01000034">
    <property type="protein sequence ID" value="HIU56838.1"/>
    <property type="molecule type" value="Genomic_DNA"/>
</dbReference>
<evidence type="ECO:0000313" key="3">
    <source>
        <dbReference type="Proteomes" id="UP000824109"/>
    </source>
</evidence>
<feature type="transmembrane region" description="Helical" evidence="1">
    <location>
        <begin position="6"/>
        <end position="25"/>
    </location>
</feature>
<keyword evidence="1" id="KW-0812">Transmembrane</keyword>
<dbReference type="PANTHER" id="PTHR34582:SF7">
    <property type="entry name" value="UPF0702 TRANSMEMBRANE PROTEIN YDFS"/>
    <property type="match status" value="1"/>
</dbReference>